<dbReference type="AlphaFoldDB" id="A0A845SQB3"/>
<dbReference type="Gene3D" id="3.30.930.30">
    <property type="match status" value="1"/>
</dbReference>
<dbReference type="InterPro" id="IPR001668">
    <property type="entry name" value="Mob_Pre"/>
</dbReference>
<gene>
    <name evidence="2" type="ORF">FMM72_08250</name>
</gene>
<dbReference type="Pfam" id="PF01076">
    <property type="entry name" value="Mob_Pre"/>
    <property type="match status" value="1"/>
</dbReference>
<comment type="similarity">
    <text evidence="1">Belongs to the plasmid mobilization pre family.</text>
</comment>
<dbReference type="GO" id="GO:0003677">
    <property type="term" value="F:DNA binding"/>
    <property type="evidence" value="ECO:0007669"/>
    <property type="project" value="InterPro"/>
</dbReference>
<dbReference type="EMBL" id="VIQT01000010">
    <property type="protein sequence ID" value="NDO39249.1"/>
    <property type="molecule type" value="Genomic_DNA"/>
</dbReference>
<dbReference type="CDD" id="cd17242">
    <property type="entry name" value="MobM_relaxase"/>
    <property type="match status" value="1"/>
</dbReference>
<evidence type="ECO:0000313" key="3">
    <source>
        <dbReference type="Proteomes" id="UP000462501"/>
    </source>
</evidence>
<organism evidence="2 3">
    <name type="scientific">Anaerotruncus colihominis</name>
    <dbReference type="NCBI Taxonomy" id="169435"/>
    <lineage>
        <taxon>Bacteria</taxon>
        <taxon>Bacillati</taxon>
        <taxon>Bacillota</taxon>
        <taxon>Clostridia</taxon>
        <taxon>Eubacteriales</taxon>
        <taxon>Oscillospiraceae</taxon>
        <taxon>Anaerotruncus</taxon>
    </lineage>
</organism>
<sequence>MVGKGSLKHNNRDFIAENIDRSRTADNITYLHEDLRAVYTELFGAALERYNAKQKRSDRKIADYYEHIRTGKQETLFHEVIFQIGSVKNTAVGTPEGEQTKAVLDEFMRSFQERNPHLRVFSAHLYMDEATPHLHIDFVPFTSGSKRGLDTRVSMKKALAAQGFEGSSRGDTEFNQWINAEKQTLAQVMERHGIEWEHLGTHKEHLSVLDFKKQERQEEIKALDTSIGKLQQKQMDIQAVENISFQRVPLSSKVMVEREDFDALTLAAKKYVAQEKRSTGSKNCLTLPTRR</sequence>
<evidence type="ECO:0000313" key="2">
    <source>
        <dbReference type="EMBL" id="NDO39249.1"/>
    </source>
</evidence>
<protein>
    <submittedName>
        <fullName evidence="2">Recombinase</fullName>
    </submittedName>
</protein>
<proteinExistence type="inferred from homology"/>
<dbReference type="GO" id="GO:0006310">
    <property type="term" value="P:DNA recombination"/>
    <property type="evidence" value="ECO:0007669"/>
    <property type="project" value="InterPro"/>
</dbReference>
<evidence type="ECO:0000256" key="1">
    <source>
        <dbReference type="ARBA" id="ARBA00010657"/>
    </source>
</evidence>
<comment type="caution">
    <text evidence="2">The sequence shown here is derived from an EMBL/GenBank/DDBJ whole genome shotgun (WGS) entry which is preliminary data.</text>
</comment>
<accession>A0A845SQB3</accession>
<name>A0A845SQB3_9FIRM</name>
<reference evidence="2 3" key="1">
    <citation type="submission" date="2019-06" db="EMBL/GenBank/DDBJ databases">
        <title>Draft genome sequences of 15 bacterial species constituting the stable defined intestinal microbiota of the GM15 gnotobiotic mouse model.</title>
        <authorList>
            <person name="Elie C."/>
            <person name="Mathieu A."/>
            <person name="Saliou A."/>
            <person name="Darnaud M."/>
            <person name="Leulier F."/>
            <person name="Tamellini A."/>
        </authorList>
    </citation>
    <scope>NUCLEOTIDE SEQUENCE [LARGE SCALE GENOMIC DNA]</scope>
    <source>
        <strain evidence="2 3">JM4-15</strain>
    </source>
</reference>
<dbReference type="Proteomes" id="UP000462501">
    <property type="component" value="Unassembled WGS sequence"/>
</dbReference>